<reference evidence="4" key="1">
    <citation type="journal article" date="2023" name="Plant J.">
        <title>Genome sequences and population genomics provide insights into the demographic history, inbreeding, and mutation load of two 'living fossil' tree species of Dipteronia.</title>
        <authorList>
            <person name="Feng Y."/>
            <person name="Comes H.P."/>
            <person name="Chen J."/>
            <person name="Zhu S."/>
            <person name="Lu R."/>
            <person name="Zhang X."/>
            <person name="Li P."/>
            <person name="Qiu J."/>
            <person name="Olsen K.M."/>
            <person name="Qiu Y."/>
        </authorList>
    </citation>
    <scope>NUCLEOTIDE SEQUENCE</scope>
    <source>
        <strain evidence="4">NBL</strain>
    </source>
</reference>
<evidence type="ECO:0000256" key="2">
    <source>
        <dbReference type="SAM" id="Phobius"/>
    </source>
</evidence>
<dbReference type="PROSITE" id="PS50108">
    <property type="entry name" value="CRIB"/>
    <property type="match status" value="1"/>
</dbReference>
<dbReference type="SMART" id="SM00285">
    <property type="entry name" value="PBD"/>
    <property type="match status" value="1"/>
</dbReference>
<evidence type="ECO:0000256" key="1">
    <source>
        <dbReference type="SAM" id="MobiDB-lite"/>
    </source>
</evidence>
<dbReference type="InterPro" id="IPR000095">
    <property type="entry name" value="CRIB_dom"/>
</dbReference>
<dbReference type="PANTHER" id="PTHR46325">
    <property type="entry name" value="CRIB DOMAIN-CONTAINING PROTEIN RIC8"/>
    <property type="match status" value="1"/>
</dbReference>
<keyword evidence="2" id="KW-0472">Membrane</keyword>
<proteinExistence type="predicted"/>
<accession>A0AAD9ZUM4</accession>
<feature type="domain" description="CRIB" evidence="3">
    <location>
        <begin position="51"/>
        <end position="64"/>
    </location>
</feature>
<evidence type="ECO:0000313" key="4">
    <source>
        <dbReference type="EMBL" id="KAK3190357.1"/>
    </source>
</evidence>
<name>A0AAD9ZUM4_9ROSI</name>
<comment type="caution">
    <text evidence="4">The sequence shown here is derived from an EMBL/GenBank/DDBJ whole genome shotgun (WGS) entry which is preliminary data.</text>
</comment>
<evidence type="ECO:0000259" key="3">
    <source>
        <dbReference type="PROSITE" id="PS50108"/>
    </source>
</evidence>
<keyword evidence="2" id="KW-1133">Transmembrane helix</keyword>
<dbReference type="Proteomes" id="UP001281410">
    <property type="component" value="Unassembled WGS sequence"/>
</dbReference>
<feature type="compositionally biased region" description="Polar residues" evidence="1">
    <location>
        <begin position="183"/>
        <end position="196"/>
    </location>
</feature>
<dbReference type="PANTHER" id="PTHR46325:SF20">
    <property type="entry name" value="CRIB DOMAIN-CONTAINING PROTEIN RIC10"/>
    <property type="match status" value="1"/>
</dbReference>
<gene>
    <name evidence="4" type="ORF">Dsin_029918</name>
</gene>
<keyword evidence="5" id="KW-1185">Reference proteome</keyword>
<dbReference type="PROSITE" id="PS51257">
    <property type="entry name" value="PROKAR_LIPOPROTEIN"/>
    <property type="match status" value="1"/>
</dbReference>
<sequence>MIDKALLPYHISLFALLIISLYLINMLMSCDVPHIFVIKFHTEDKEQEMEIGFPTDVKHVAHIGMDGPSTNSPSWMSGFKSVPELANEPFNANGPLRNSAKNFSVEDVTRKAAAGVEDSQTRTANEKAKHRSRRKPSTGGSPIGSPTKQGGSEGTKHTRRHTSSHNPTDSTANNHKSHPGGDESSSNDSIGNSKNANTRRKKTKGSTSGGSAKVSKTKGQNFSTDPFPSTDNESGSELGQGTKNDGQLSPISETKQEEKG</sequence>
<feature type="compositionally biased region" description="Polar residues" evidence="1">
    <location>
        <begin position="217"/>
        <end position="253"/>
    </location>
</feature>
<feature type="transmembrane region" description="Helical" evidence="2">
    <location>
        <begin position="6"/>
        <end position="24"/>
    </location>
</feature>
<feature type="compositionally biased region" description="Polar residues" evidence="1">
    <location>
        <begin position="164"/>
        <end position="174"/>
    </location>
</feature>
<feature type="compositionally biased region" description="Polar residues" evidence="1">
    <location>
        <begin position="138"/>
        <end position="150"/>
    </location>
</feature>
<dbReference type="AlphaFoldDB" id="A0AAD9ZUM4"/>
<organism evidence="4 5">
    <name type="scientific">Dipteronia sinensis</name>
    <dbReference type="NCBI Taxonomy" id="43782"/>
    <lineage>
        <taxon>Eukaryota</taxon>
        <taxon>Viridiplantae</taxon>
        <taxon>Streptophyta</taxon>
        <taxon>Embryophyta</taxon>
        <taxon>Tracheophyta</taxon>
        <taxon>Spermatophyta</taxon>
        <taxon>Magnoliopsida</taxon>
        <taxon>eudicotyledons</taxon>
        <taxon>Gunneridae</taxon>
        <taxon>Pentapetalae</taxon>
        <taxon>rosids</taxon>
        <taxon>malvids</taxon>
        <taxon>Sapindales</taxon>
        <taxon>Sapindaceae</taxon>
        <taxon>Hippocastanoideae</taxon>
        <taxon>Acereae</taxon>
        <taxon>Dipteronia</taxon>
    </lineage>
</organism>
<evidence type="ECO:0000313" key="5">
    <source>
        <dbReference type="Proteomes" id="UP001281410"/>
    </source>
</evidence>
<dbReference type="CDD" id="cd00132">
    <property type="entry name" value="CRIB"/>
    <property type="match status" value="1"/>
</dbReference>
<dbReference type="EMBL" id="JANJYJ010000009">
    <property type="protein sequence ID" value="KAK3190357.1"/>
    <property type="molecule type" value="Genomic_DNA"/>
</dbReference>
<keyword evidence="2" id="KW-0812">Transmembrane</keyword>
<protein>
    <recommendedName>
        <fullName evidence="3">CRIB domain-containing protein</fullName>
    </recommendedName>
</protein>
<feature type="region of interest" description="Disordered" evidence="1">
    <location>
        <begin position="111"/>
        <end position="260"/>
    </location>
</feature>